<keyword evidence="2" id="KW-0238">DNA-binding</keyword>
<dbReference type="InterPro" id="IPR023187">
    <property type="entry name" value="Tscrpt_reg_MarR-type_CS"/>
</dbReference>
<evidence type="ECO:0000259" key="4">
    <source>
        <dbReference type="PROSITE" id="PS50995"/>
    </source>
</evidence>
<accession>A0ABU3N1I4</accession>
<feature type="domain" description="HTH marR-type" evidence="4">
    <location>
        <begin position="12"/>
        <end position="144"/>
    </location>
</feature>
<keyword evidence="1" id="KW-0805">Transcription regulation</keyword>
<dbReference type="SMART" id="SM00347">
    <property type="entry name" value="HTH_MARR"/>
    <property type="match status" value="1"/>
</dbReference>
<evidence type="ECO:0000313" key="5">
    <source>
        <dbReference type="EMBL" id="MDT8758415.1"/>
    </source>
</evidence>
<proteinExistence type="predicted"/>
<dbReference type="InterPro" id="IPR039422">
    <property type="entry name" value="MarR/SlyA-like"/>
</dbReference>
<evidence type="ECO:0000256" key="1">
    <source>
        <dbReference type="ARBA" id="ARBA00023015"/>
    </source>
</evidence>
<dbReference type="InterPro" id="IPR000835">
    <property type="entry name" value="HTH_MarR-typ"/>
</dbReference>
<name>A0ABU3N1I4_9SPHN</name>
<protein>
    <submittedName>
        <fullName evidence="5">MarR family transcriptional regulator</fullName>
    </submittedName>
</protein>
<dbReference type="PANTHER" id="PTHR33164:SF43">
    <property type="entry name" value="HTH-TYPE TRANSCRIPTIONAL REPRESSOR YETL"/>
    <property type="match status" value="1"/>
</dbReference>
<dbReference type="Pfam" id="PF12802">
    <property type="entry name" value="MarR_2"/>
    <property type="match status" value="1"/>
</dbReference>
<gene>
    <name evidence="5" type="ORF">MZO42_06880</name>
</gene>
<evidence type="ECO:0000256" key="2">
    <source>
        <dbReference type="ARBA" id="ARBA00023125"/>
    </source>
</evidence>
<comment type="caution">
    <text evidence="5">The sequence shown here is derived from an EMBL/GenBank/DDBJ whole genome shotgun (WGS) entry which is preliminary data.</text>
</comment>
<organism evidence="5">
    <name type="scientific">Sphingomonas psychrotolerans</name>
    <dbReference type="NCBI Taxonomy" id="1327635"/>
    <lineage>
        <taxon>Bacteria</taxon>
        <taxon>Pseudomonadati</taxon>
        <taxon>Pseudomonadota</taxon>
        <taxon>Alphaproteobacteria</taxon>
        <taxon>Sphingomonadales</taxon>
        <taxon>Sphingomonadaceae</taxon>
        <taxon>Sphingomonas</taxon>
    </lineage>
</organism>
<sequence length="153" mass="16580">MLRERESVGALAPLTGYHLRRAWSAFSSDFTAAMEGTGLRQVPFAVLSVVSANPGINQGAVGRILSIKRANMVSLINELVDKGLIDRTVDVNDRRAFSLKPTAAGAAALQDAVQRIAAHERRMLSDLSAEEQATLLDLLGRIERRAPEEVDEA</sequence>
<dbReference type="InterPro" id="IPR036388">
    <property type="entry name" value="WH-like_DNA-bd_sf"/>
</dbReference>
<dbReference type="PROSITE" id="PS01117">
    <property type="entry name" value="HTH_MARR_1"/>
    <property type="match status" value="1"/>
</dbReference>
<dbReference type="PROSITE" id="PS50995">
    <property type="entry name" value="HTH_MARR_2"/>
    <property type="match status" value="1"/>
</dbReference>
<reference evidence="5" key="1">
    <citation type="submission" date="2022-04" db="EMBL/GenBank/DDBJ databases">
        <title>Tomato heritable bacteria conferring resistance against bacterial wilt.</title>
        <authorList>
            <person name="Yin J."/>
        </authorList>
    </citation>
    <scope>NUCLEOTIDE SEQUENCE</scope>
    <source>
        <strain evidence="5">Cra20</strain>
    </source>
</reference>
<dbReference type="PANTHER" id="PTHR33164">
    <property type="entry name" value="TRANSCRIPTIONAL REGULATOR, MARR FAMILY"/>
    <property type="match status" value="1"/>
</dbReference>
<evidence type="ECO:0000256" key="3">
    <source>
        <dbReference type="ARBA" id="ARBA00023163"/>
    </source>
</evidence>
<keyword evidence="3" id="KW-0804">Transcription</keyword>
<dbReference type="InterPro" id="IPR036390">
    <property type="entry name" value="WH_DNA-bd_sf"/>
</dbReference>
<dbReference type="EMBL" id="JALMLT010000001">
    <property type="protein sequence ID" value="MDT8758415.1"/>
    <property type="molecule type" value="Genomic_DNA"/>
</dbReference>
<dbReference type="PRINTS" id="PR00598">
    <property type="entry name" value="HTHMARR"/>
</dbReference>
<dbReference type="Gene3D" id="1.10.10.10">
    <property type="entry name" value="Winged helix-like DNA-binding domain superfamily/Winged helix DNA-binding domain"/>
    <property type="match status" value="1"/>
</dbReference>
<dbReference type="SUPFAM" id="SSF46785">
    <property type="entry name" value="Winged helix' DNA-binding domain"/>
    <property type="match status" value="1"/>
</dbReference>